<evidence type="ECO:0000313" key="3">
    <source>
        <dbReference type="Proteomes" id="UP000220629"/>
    </source>
</evidence>
<feature type="signal peptide" evidence="1">
    <location>
        <begin position="1"/>
        <end position="23"/>
    </location>
</feature>
<dbReference type="EMBL" id="PDDY01000001">
    <property type="protein sequence ID" value="PEH41159.1"/>
    <property type="molecule type" value="Genomic_DNA"/>
</dbReference>
<evidence type="ECO:0000313" key="2">
    <source>
        <dbReference type="EMBL" id="PEH41159.1"/>
    </source>
</evidence>
<dbReference type="RefSeq" id="WP_025099748.1">
    <property type="nucleotide sequence ID" value="NZ_CADEPO010000007.1"/>
</dbReference>
<gene>
    <name evidence="2" type="ORF">CRM94_02735</name>
</gene>
<reference evidence="3" key="1">
    <citation type="submission" date="2017-09" db="EMBL/GenBank/DDBJ databases">
        <title>FDA dAtabase for Regulatory Grade micrObial Sequences (FDA-ARGOS): Supporting development and validation of Infectious Disease Dx tests.</title>
        <authorList>
            <person name="Minogue T."/>
            <person name="Wolcott M."/>
            <person name="Wasieloski L."/>
            <person name="Aguilar W."/>
            <person name="Moore D."/>
            <person name="Tallon L."/>
            <person name="Sadzewicz L."/>
            <person name="Ott S."/>
            <person name="Zhao X."/>
            <person name="Nagaraj S."/>
            <person name="Vavikolanu K."/>
            <person name="Aluvathingal J."/>
            <person name="Nadendla S."/>
            <person name="Sichtig H."/>
        </authorList>
    </citation>
    <scope>NUCLEOTIDE SEQUENCE [LARGE SCALE GENOMIC DNA]</scope>
    <source>
        <strain evidence="3">FDAARGOS_390</strain>
    </source>
</reference>
<dbReference type="AlphaFoldDB" id="A0A2A7SCK7"/>
<name>A0A2A7SCK7_BURGA</name>
<feature type="chain" id="PRO_5012676185" evidence="1">
    <location>
        <begin position="24"/>
        <end position="461"/>
    </location>
</feature>
<dbReference type="Gene3D" id="2.60.120.380">
    <property type="match status" value="1"/>
</dbReference>
<proteinExistence type="predicted"/>
<accession>A0A2A7SCK7</accession>
<sequence length="461" mass="48447">MKKRHQLMSLLVGAVILPMQSYAAESLNAESYVPGITHNDGAPVAGRLGKVAGKTTPIKPQGLATSRLQSLRTLRAAAVTTQAATAATVAPPVAGCADIQVGAAYNANTAPSGQTDCFEFVAADLTKTVAYVVNLPANEQHDVHLVQVNNDGTLTYLDNETGTAQSKVVEGIPPGPVRLLLLVDSQQGTGGATFQFQVTGTTGYDSYEPNDSINRPSQLTGNQLISANLDTVSDVDYYTVQVPSTQSANLITFTGTGTQTAQLLTAPNTWATLASGTTYNVSSSAGATLMLRVYNTGTSAPASQPYTLRVSDGAGTAGFYRFLDSENITHLAPSHENVARTVTPGVIAWDHTGNVRLPAGEHVTIQAYDRSTTNQLTLLTTTSGYTGADGSLSLPLNVGTCQGSGTFTGDFQTLSTPADHWRITYNPNSFAVAYTDSGALSASSSYSYFTHICTETYLGRY</sequence>
<dbReference type="Proteomes" id="UP000220629">
    <property type="component" value="Unassembled WGS sequence"/>
</dbReference>
<keyword evidence="1" id="KW-0732">Signal</keyword>
<protein>
    <submittedName>
        <fullName evidence="2">Uncharacterized protein</fullName>
    </submittedName>
</protein>
<organism evidence="2 3">
    <name type="scientific">Burkholderia gladioli</name>
    <name type="common">Pseudomonas marginata</name>
    <name type="synonym">Phytomonas marginata</name>
    <dbReference type="NCBI Taxonomy" id="28095"/>
    <lineage>
        <taxon>Bacteria</taxon>
        <taxon>Pseudomonadati</taxon>
        <taxon>Pseudomonadota</taxon>
        <taxon>Betaproteobacteria</taxon>
        <taxon>Burkholderiales</taxon>
        <taxon>Burkholderiaceae</taxon>
        <taxon>Burkholderia</taxon>
    </lineage>
</organism>
<comment type="caution">
    <text evidence="2">The sequence shown here is derived from an EMBL/GenBank/DDBJ whole genome shotgun (WGS) entry which is preliminary data.</text>
</comment>
<evidence type="ECO:0000256" key="1">
    <source>
        <dbReference type="SAM" id="SignalP"/>
    </source>
</evidence>